<accession>A0A9P8VGL3</accession>
<reference evidence="2" key="1">
    <citation type="journal article" date="2021" name="Nat. Commun.">
        <title>Genetic determinants of endophytism in the Arabidopsis root mycobiome.</title>
        <authorList>
            <person name="Mesny F."/>
            <person name="Miyauchi S."/>
            <person name="Thiergart T."/>
            <person name="Pickel B."/>
            <person name="Atanasova L."/>
            <person name="Karlsson M."/>
            <person name="Huettel B."/>
            <person name="Barry K.W."/>
            <person name="Haridas S."/>
            <person name="Chen C."/>
            <person name="Bauer D."/>
            <person name="Andreopoulos W."/>
            <person name="Pangilinan J."/>
            <person name="LaButti K."/>
            <person name="Riley R."/>
            <person name="Lipzen A."/>
            <person name="Clum A."/>
            <person name="Drula E."/>
            <person name="Henrissat B."/>
            <person name="Kohler A."/>
            <person name="Grigoriev I.V."/>
            <person name="Martin F.M."/>
            <person name="Hacquard S."/>
        </authorList>
    </citation>
    <scope>NUCLEOTIDE SEQUENCE</scope>
    <source>
        <strain evidence="2">MPI-SDFR-AT-0117</strain>
    </source>
</reference>
<dbReference type="Proteomes" id="UP000770015">
    <property type="component" value="Unassembled WGS sequence"/>
</dbReference>
<organism evidence="2 3">
    <name type="scientific">Plectosphaerella plurivora</name>
    <dbReference type="NCBI Taxonomy" id="936078"/>
    <lineage>
        <taxon>Eukaryota</taxon>
        <taxon>Fungi</taxon>
        <taxon>Dikarya</taxon>
        <taxon>Ascomycota</taxon>
        <taxon>Pezizomycotina</taxon>
        <taxon>Sordariomycetes</taxon>
        <taxon>Hypocreomycetidae</taxon>
        <taxon>Glomerellales</taxon>
        <taxon>Plectosphaerellaceae</taxon>
        <taxon>Plectosphaerella</taxon>
    </lineage>
</organism>
<proteinExistence type="predicted"/>
<dbReference type="EMBL" id="JAGSXJ010000005">
    <property type="protein sequence ID" value="KAH6691362.1"/>
    <property type="molecule type" value="Genomic_DNA"/>
</dbReference>
<feature type="region of interest" description="Disordered" evidence="1">
    <location>
        <begin position="1"/>
        <end position="101"/>
    </location>
</feature>
<evidence type="ECO:0000313" key="3">
    <source>
        <dbReference type="Proteomes" id="UP000770015"/>
    </source>
</evidence>
<gene>
    <name evidence="2" type="ORF">F5X68DRAFT_252293</name>
</gene>
<name>A0A9P8VGL3_9PEZI</name>
<feature type="compositionally biased region" description="Basic and acidic residues" evidence="1">
    <location>
        <begin position="85"/>
        <end position="101"/>
    </location>
</feature>
<protein>
    <submittedName>
        <fullName evidence="2">Uncharacterized protein</fullName>
    </submittedName>
</protein>
<keyword evidence="3" id="KW-1185">Reference proteome</keyword>
<feature type="compositionally biased region" description="Basic and acidic residues" evidence="1">
    <location>
        <begin position="49"/>
        <end position="60"/>
    </location>
</feature>
<sequence length="101" mass="10778">MAPTQVDKLKQQLAEITPTEGDQGKSSSGSKQAKGVNSDGSEVKGQPKRLKELAQDKLDGKTGNPSQLGDPISLKAETNDYEPQETERGPDGQRGGRESKL</sequence>
<dbReference type="AlphaFoldDB" id="A0A9P8VGL3"/>
<evidence type="ECO:0000256" key="1">
    <source>
        <dbReference type="SAM" id="MobiDB-lite"/>
    </source>
</evidence>
<dbReference type="OrthoDB" id="5234213at2759"/>
<comment type="caution">
    <text evidence="2">The sequence shown here is derived from an EMBL/GenBank/DDBJ whole genome shotgun (WGS) entry which is preliminary data.</text>
</comment>
<evidence type="ECO:0000313" key="2">
    <source>
        <dbReference type="EMBL" id="KAH6691362.1"/>
    </source>
</evidence>